<dbReference type="FunFam" id="4.10.800.10:FF:000001">
    <property type="entry name" value="Testican-3 isoform 2"/>
    <property type="match status" value="3"/>
</dbReference>
<keyword evidence="3" id="KW-0677">Repeat</keyword>
<dbReference type="InterPro" id="IPR036857">
    <property type="entry name" value="Thyroglobulin_1_sf"/>
</dbReference>
<evidence type="ECO:0000259" key="8">
    <source>
        <dbReference type="PROSITE" id="PS51162"/>
    </source>
</evidence>
<keyword evidence="10" id="KW-1185">Reference proteome</keyword>
<evidence type="ECO:0000256" key="2">
    <source>
        <dbReference type="ARBA" id="ARBA00022525"/>
    </source>
</evidence>
<proteinExistence type="predicted"/>
<dbReference type="EMBL" id="JAROKS010000004">
    <property type="protein sequence ID" value="KAK1804631.1"/>
    <property type="molecule type" value="Genomic_DNA"/>
</dbReference>
<name>A0AAD9E4C3_9TELE</name>
<feature type="disulfide bond" evidence="6">
    <location>
        <begin position="286"/>
        <end position="293"/>
    </location>
</feature>
<dbReference type="GO" id="GO:0007160">
    <property type="term" value="P:cell-matrix adhesion"/>
    <property type="evidence" value="ECO:0007669"/>
    <property type="project" value="TreeGrafter"/>
</dbReference>
<comment type="caution">
    <text evidence="9">The sequence shown here is derived from an EMBL/GenBank/DDBJ whole genome shotgun (WGS) entry which is preliminary data.</text>
</comment>
<accession>A0AAD9E4C3</accession>
<evidence type="ECO:0000256" key="7">
    <source>
        <dbReference type="SAM" id="MobiDB-lite"/>
    </source>
</evidence>
<dbReference type="SUPFAM" id="SSF57610">
    <property type="entry name" value="Thyroglobulin type-1 domain"/>
    <property type="match status" value="4"/>
</dbReference>
<organism evidence="9 10">
    <name type="scientific">Electrophorus voltai</name>
    <dbReference type="NCBI Taxonomy" id="2609070"/>
    <lineage>
        <taxon>Eukaryota</taxon>
        <taxon>Metazoa</taxon>
        <taxon>Chordata</taxon>
        <taxon>Craniata</taxon>
        <taxon>Vertebrata</taxon>
        <taxon>Euteleostomi</taxon>
        <taxon>Actinopterygii</taxon>
        <taxon>Neopterygii</taxon>
        <taxon>Teleostei</taxon>
        <taxon>Ostariophysi</taxon>
        <taxon>Gymnotiformes</taxon>
        <taxon>Gymnotoidei</taxon>
        <taxon>Gymnotidae</taxon>
        <taxon>Electrophorus</taxon>
    </lineage>
</organism>
<keyword evidence="2" id="KW-0964">Secreted</keyword>
<feature type="region of interest" description="Disordered" evidence="7">
    <location>
        <begin position="127"/>
        <end position="146"/>
    </location>
</feature>
<evidence type="ECO:0000256" key="5">
    <source>
        <dbReference type="ARBA" id="ARBA00023180"/>
    </source>
</evidence>
<feature type="domain" description="Thyroglobulin type-1" evidence="8">
    <location>
        <begin position="396"/>
        <end position="461"/>
    </location>
</feature>
<evidence type="ECO:0000313" key="9">
    <source>
        <dbReference type="EMBL" id="KAK1804631.1"/>
    </source>
</evidence>
<dbReference type="Pfam" id="PF00086">
    <property type="entry name" value="Thyroglobulin_1"/>
    <property type="match status" value="4"/>
</dbReference>
<dbReference type="GO" id="GO:0005604">
    <property type="term" value="C:basement membrane"/>
    <property type="evidence" value="ECO:0007669"/>
    <property type="project" value="TreeGrafter"/>
</dbReference>
<keyword evidence="5" id="KW-0325">Glycoprotein</keyword>
<sequence>MVGSSIWWTGRETGPKSGPEIPPVTSWTLTSFGLFGGIVRLALGRHEPPLPWGWGYCKSWHQAEASLWWPESTTPIIGLNTQQLGWTLYKPSDPVTQCWVFAKVLSQAPSRSTNVQPRLLGSVGLNKSKSNLGTGEPNQYSGDCEQGRHSARMRNLSALLFVLLLCSLQLVSSAPSERRKTKCEQERDNVMVKHMIGAFIPQCDEKGHYRPLQCHPSTGYCWCVDCMGREIAGTNTPPGTKTPNCEAPDHPKTKCEQERDNVTVKHMIGAFIPQCDEEGHYRPLQCHPSTGYCWCVNSTGQKVEGTISPPGTPTPDCESEDHPKTKCEQERDNVMVKHMIGAFIPQCDEEGHYRPLQCHPSTGYCWCVDCMGREIAGTNTPPGTKTPNCKAAERRKTKCEQERDNVTVKHMIGAFIPQCDEKGHYRPLQCHPSTGYCWCVDCMGREIAGTNTPPGTKTPNCEAAGWLPPDSPPPGVLRIHPCLDLSRASPPCSADSFMC</sequence>
<dbReference type="Proteomes" id="UP001239994">
    <property type="component" value="Unassembled WGS sequence"/>
</dbReference>
<feature type="domain" description="Thyroglobulin type-1" evidence="8">
    <location>
        <begin position="252"/>
        <end position="317"/>
    </location>
</feature>
<feature type="disulfide bond" evidence="6">
    <location>
        <begin position="358"/>
        <end position="365"/>
    </location>
</feature>
<evidence type="ECO:0000256" key="1">
    <source>
        <dbReference type="ARBA" id="ARBA00004613"/>
    </source>
</evidence>
<dbReference type="PANTHER" id="PTHR12352:SF3">
    <property type="entry name" value="NIDOGEN-2"/>
    <property type="match status" value="1"/>
</dbReference>
<protein>
    <recommendedName>
        <fullName evidence="8">Thyroglobulin type-1 domain-containing protein</fullName>
    </recommendedName>
</protein>
<feature type="disulfide bond" evidence="6">
    <location>
        <begin position="430"/>
        <end position="437"/>
    </location>
</feature>
<feature type="domain" description="Thyroglobulin type-1" evidence="8">
    <location>
        <begin position="180"/>
        <end position="245"/>
    </location>
</feature>
<evidence type="ECO:0000313" key="10">
    <source>
        <dbReference type="Proteomes" id="UP001239994"/>
    </source>
</evidence>
<evidence type="ECO:0000256" key="3">
    <source>
        <dbReference type="ARBA" id="ARBA00022737"/>
    </source>
</evidence>
<dbReference type="PROSITE" id="PS51162">
    <property type="entry name" value="THYROGLOBULIN_1_2"/>
    <property type="match status" value="4"/>
</dbReference>
<comment type="subcellular location">
    <subcellularLocation>
        <location evidence="1">Secreted</location>
    </subcellularLocation>
</comment>
<dbReference type="AlphaFoldDB" id="A0AAD9E4C3"/>
<dbReference type="Gene3D" id="4.10.800.10">
    <property type="entry name" value="Thyroglobulin type-1"/>
    <property type="match status" value="4"/>
</dbReference>
<dbReference type="InterPro" id="IPR000716">
    <property type="entry name" value="Thyroglobulin_1"/>
</dbReference>
<reference evidence="9" key="1">
    <citation type="submission" date="2023-03" db="EMBL/GenBank/DDBJ databases">
        <title>Electrophorus voltai genome.</title>
        <authorList>
            <person name="Bian C."/>
        </authorList>
    </citation>
    <scope>NUCLEOTIDE SEQUENCE</scope>
    <source>
        <strain evidence="9">CB-2022</strain>
        <tissue evidence="9">Muscle</tissue>
    </source>
</reference>
<dbReference type="CDD" id="cd00191">
    <property type="entry name" value="TY"/>
    <property type="match status" value="4"/>
</dbReference>
<dbReference type="SMART" id="SM00211">
    <property type="entry name" value="TY"/>
    <property type="match status" value="4"/>
</dbReference>
<evidence type="ECO:0000256" key="6">
    <source>
        <dbReference type="PROSITE-ProRule" id="PRU00500"/>
    </source>
</evidence>
<gene>
    <name evidence="9" type="ORF">P4O66_020623</name>
</gene>
<feature type="domain" description="Thyroglobulin type-1" evidence="8">
    <location>
        <begin position="324"/>
        <end position="389"/>
    </location>
</feature>
<feature type="disulfide bond" evidence="6">
    <location>
        <begin position="214"/>
        <end position="221"/>
    </location>
</feature>
<keyword evidence="4 6" id="KW-1015">Disulfide bond</keyword>
<dbReference type="InterPro" id="IPR051950">
    <property type="entry name" value="Dev_reg/Prot_inhib"/>
</dbReference>
<dbReference type="GO" id="GO:0005615">
    <property type="term" value="C:extracellular space"/>
    <property type="evidence" value="ECO:0007669"/>
    <property type="project" value="TreeGrafter"/>
</dbReference>
<evidence type="ECO:0000256" key="4">
    <source>
        <dbReference type="ARBA" id="ARBA00023157"/>
    </source>
</evidence>
<dbReference type="PROSITE" id="PS00484">
    <property type="entry name" value="THYROGLOBULIN_1_1"/>
    <property type="match status" value="3"/>
</dbReference>
<feature type="compositionally biased region" description="Polar residues" evidence="7">
    <location>
        <begin position="127"/>
        <end position="141"/>
    </location>
</feature>
<feature type="region of interest" description="Disordered" evidence="7">
    <location>
        <begin position="1"/>
        <end position="20"/>
    </location>
</feature>
<dbReference type="PANTHER" id="PTHR12352">
    <property type="entry name" value="SECRETED MODULAR CALCIUM-BINDING PROTEIN"/>
    <property type="match status" value="1"/>
</dbReference>
<comment type="caution">
    <text evidence="6">Lacks conserved residue(s) required for the propagation of feature annotation.</text>
</comment>